<dbReference type="KEGG" id="sapo:SAPIO_CDS3778"/>
<dbReference type="InterPro" id="IPR053178">
    <property type="entry name" value="Osmoadaptation_assoc"/>
</dbReference>
<dbReference type="OrthoDB" id="4314040at2759"/>
<dbReference type="AlphaFoldDB" id="A0A084G9N2"/>
<dbReference type="RefSeq" id="XP_016643843.1">
    <property type="nucleotide sequence ID" value="XM_016786500.1"/>
</dbReference>
<dbReference type="Proteomes" id="UP000028545">
    <property type="component" value="Unassembled WGS sequence"/>
</dbReference>
<name>A0A084G9N2_PSEDA</name>
<dbReference type="OMA" id="RENWKAG"/>
<dbReference type="GeneID" id="27722850"/>
<dbReference type="PANTHER" id="PTHR38111">
    <property type="entry name" value="ZN(2)-C6 FUNGAL-TYPE DOMAIN-CONTAINING PROTEIN-RELATED"/>
    <property type="match status" value="1"/>
</dbReference>
<keyword evidence="2" id="KW-1185">Reference proteome</keyword>
<evidence type="ECO:0008006" key="3">
    <source>
        <dbReference type="Google" id="ProtNLM"/>
    </source>
</evidence>
<accession>A0A084G9N2</accession>
<comment type="caution">
    <text evidence="1">The sequence shown here is derived from an EMBL/GenBank/DDBJ whole genome shotgun (WGS) entry which is preliminary data.</text>
</comment>
<evidence type="ECO:0000313" key="1">
    <source>
        <dbReference type="EMBL" id="KEZ44044.1"/>
    </source>
</evidence>
<evidence type="ECO:0000313" key="2">
    <source>
        <dbReference type="Proteomes" id="UP000028545"/>
    </source>
</evidence>
<organism evidence="1 2">
    <name type="scientific">Pseudallescheria apiosperma</name>
    <name type="common">Scedosporium apiospermum</name>
    <dbReference type="NCBI Taxonomy" id="563466"/>
    <lineage>
        <taxon>Eukaryota</taxon>
        <taxon>Fungi</taxon>
        <taxon>Dikarya</taxon>
        <taxon>Ascomycota</taxon>
        <taxon>Pezizomycotina</taxon>
        <taxon>Sordariomycetes</taxon>
        <taxon>Hypocreomycetidae</taxon>
        <taxon>Microascales</taxon>
        <taxon>Microascaceae</taxon>
        <taxon>Scedosporium</taxon>
    </lineage>
</organism>
<proteinExistence type="predicted"/>
<reference evidence="1 2" key="1">
    <citation type="journal article" date="2014" name="Genome Announc.">
        <title>Draft genome sequence of the pathogenic fungus Scedosporium apiospermum.</title>
        <authorList>
            <person name="Vandeputte P."/>
            <person name="Ghamrawi S."/>
            <person name="Rechenmann M."/>
            <person name="Iltis A."/>
            <person name="Giraud S."/>
            <person name="Fleury M."/>
            <person name="Thornton C."/>
            <person name="Delhaes L."/>
            <person name="Meyer W."/>
            <person name="Papon N."/>
            <person name="Bouchara J.P."/>
        </authorList>
    </citation>
    <scope>NUCLEOTIDE SEQUENCE [LARGE SCALE GENOMIC DNA]</scope>
    <source>
        <strain evidence="1 2">IHEM 14462</strain>
    </source>
</reference>
<dbReference type="PANTHER" id="PTHR38111:SF11">
    <property type="entry name" value="TRANSCRIPTION FACTOR DOMAIN-CONTAINING PROTEIN-RELATED"/>
    <property type="match status" value="1"/>
</dbReference>
<dbReference type="EMBL" id="JOWA01000089">
    <property type="protein sequence ID" value="KEZ44044.1"/>
    <property type="molecule type" value="Genomic_DNA"/>
</dbReference>
<dbReference type="VEuPathDB" id="FungiDB:SAPIO_CDS3778"/>
<sequence>MLTPRPTPSQEPFAKFAKTCDLAQPACGRCQRLRIPCVGCGTKRFKFKQERPVSPAFRAELLTASGSTSPISADRPAPAAALAIKLVPSNEHGRRRGALVSILSISDLRYDISSCGNFLQELPQRMGRNPALDASIDALANAYTALRTQTKSPEVFSAYANALRCLRMVMETSETAQTPETLCAIYLVMICQAWIGNPDDQYVAHSEVVVHVLNCIATNNWTGKFETQLFVTLCMSILPESIYNPKINLGPWFKKMVDDFIPHKTTSMKNGGPGPALSMLTFARLIEFVRDSGGTGDATEIEAAYEGIMREVAQARKTLVRLFPDTSGKLISEGGGRPILPATTGGERERVHMLCVAQLAMLLAMGMLVNSVLGAVAFDNRELQEQVAGFPDELVGLGRVVDQYRPLGAGFIPVCLLVGCVSTTNQAHLAQMTEAMKTYSSSPMQMSWEVWSTEMRGSFQTLSCGTNKDSAKRSLVGLGKPMGNPWVT</sequence>
<protein>
    <recommendedName>
        <fullName evidence="3">Zn(2)-C6 fungal-type domain-containing protein</fullName>
    </recommendedName>
</protein>
<dbReference type="HOGENOM" id="CLU_019524_2_0_1"/>
<gene>
    <name evidence="1" type="ORF">SAPIO_CDS3778</name>
</gene>